<name>A0A4C1Y1K5_EUMVA</name>
<feature type="region of interest" description="Disordered" evidence="4">
    <location>
        <begin position="142"/>
        <end position="210"/>
    </location>
</feature>
<dbReference type="OrthoDB" id="6257037at2759"/>
<dbReference type="InterPro" id="IPR052435">
    <property type="entry name" value="YY1-Transcr_Regul"/>
</dbReference>
<feature type="compositionally biased region" description="Basic residues" evidence="4">
    <location>
        <begin position="24"/>
        <end position="33"/>
    </location>
</feature>
<keyword evidence="1" id="KW-0805">Transcription regulation</keyword>
<dbReference type="Proteomes" id="UP000299102">
    <property type="component" value="Unassembled WGS sequence"/>
</dbReference>
<organism evidence="5 6">
    <name type="scientific">Eumeta variegata</name>
    <name type="common">Bagworm moth</name>
    <name type="synonym">Eumeta japonica</name>
    <dbReference type="NCBI Taxonomy" id="151549"/>
    <lineage>
        <taxon>Eukaryota</taxon>
        <taxon>Metazoa</taxon>
        <taxon>Ecdysozoa</taxon>
        <taxon>Arthropoda</taxon>
        <taxon>Hexapoda</taxon>
        <taxon>Insecta</taxon>
        <taxon>Pterygota</taxon>
        <taxon>Neoptera</taxon>
        <taxon>Endopterygota</taxon>
        <taxon>Lepidoptera</taxon>
        <taxon>Glossata</taxon>
        <taxon>Ditrysia</taxon>
        <taxon>Tineoidea</taxon>
        <taxon>Psychidae</taxon>
        <taxon>Oiketicinae</taxon>
        <taxon>Eumeta</taxon>
    </lineage>
</organism>
<gene>
    <name evidence="5" type="ORF">EVAR_50933_1</name>
</gene>
<feature type="region of interest" description="Disordered" evidence="4">
    <location>
        <begin position="423"/>
        <end position="445"/>
    </location>
</feature>
<dbReference type="PANTHER" id="PTHR16088:SF3">
    <property type="entry name" value="GON-4-LIKE PROTEIN"/>
    <property type="match status" value="1"/>
</dbReference>
<evidence type="ECO:0000313" key="5">
    <source>
        <dbReference type="EMBL" id="GBP70111.1"/>
    </source>
</evidence>
<keyword evidence="3" id="KW-0539">Nucleus</keyword>
<dbReference type="GO" id="GO:0003712">
    <property type="term" value="F:transcription coregulator activity"/>
    <property type="evidence" value="ECO:0007669"/>
    <property type="project" value="TreeGrafter"/>
</dbReference>
<accession>A0A4C1Y1K5</accession>
<dbReference type="STRING" id="151549.A0A4C1Y1K5"/>
<feature type="compositionally biased region" description="Low complexity" evidence="4">
    <location>
        <begin position="13"/>
        <end position="23"/>
    </location>
</feature>
<dbReference type="PANTHER" id="PTHR16088">
    <property type="entry name" value="YY1 ASSOCIATED PROTEIN-RELATED"/>
    <property type="match status" value="1"/>
</dbReference>
<evidence type="ECO:0000256" key="1">
    <source>
        <dbReference type="ARBA" id="ARBA00023015"/>
    </source>
</evidence>
<evidence type="ECO:0000256" key="3">
    <source>
        <dbReference type="ARBA" id="ARBA00023242"/>
    </source>
</evidence>
<dbReference type="GO" id="GO:0005634">
    <property type="term" value="C:nucleus"/>
    <property type="evidence" value="ECO:0007669"/>
    <property type="project" value="TreeGrafter"/>
</dbReference>
<dbReference type="EMBL" id="BGZK01001063">
    <property type="protein sequence ID" value="GBP70111.1"/>
    <property type="molecule type" value="Genomic_DNA"/>
</dbReference>
<evidence type="ECO:0000256" key="2">
    <source>
        <dbReference type="ARBA" id="ARBA00023163"/>
    </source>
</evidence>
<reference evidence="5 6" key="1">
    <citation type="journal article" date="2019" name="Commun. Biol.">
        <title>The bagworm genome reveals a unique fibroin gene that provides high tensile strength.</title>
        <authorList>
            <person name="Kono N."/>
            <person name="Nakamura H."/>
            <person name="Ohtoshi R."/>
            <person name="Tomita M."/>
            <person name="Numata K."/>
            <person name="Arakawa K."/>
        </authorList>
    </citation>
    <scope>NUCLEOTIDE SEQUENCE [LARGE SCALE GENOMIC DNA]</scope>
</reference>
<feature type="region of interest" description="Disordered" evidence="4">
    <location>
        <begin position="1"/>
        <end position="49"/>
    </location>
</feature>
<feature type="compositionally biased region" description="Polar residues" evidence="4">
    <location>
        <begin position="169"/>
        <end position="195"/>
    </location>
</feature>
<dbReference type="GO" id="GO:0006355">
    <property type="term" value="P:regulation of DNA-templated transcription"/>
    <property type="evidence" value="ECO:0007669"/>
    <property type="project" value="TreeGrafter"/>
</dbReference>
<feature type="region of interest" description="Disordered" evidence="4">
    <location>
        <begin position="91"/>
        <end position="128"/>
    </location>
</feature>
<proteinExistence type="predicted"/>
<evidence type="ECO:0000256" key="4">
    <source>
        <dbReference type="SAM" id="MobiDB-lite"/>
    </source>
</evidence>
<keyword evidence="6" id="KW-1185">Reference proteome</keyword>
<feature type="region of interest" description="Disordered" evidence="4">
    <location>
        <begin position="271"/>
        <end position="299"/>
    </location>
</feature>
<sequence length="1114" mass="127027">MEECSDTQEFPRKTNTNNSSSKSVIKKGRKGKRISSDSSNEDISKLPANSLEVEKSLQATAAKNNINDTGMKKLLKKVVLNDHVLAIVKLREEEGSGNEEDNLSVKLTRSKAKQLKKPSPNWELTPIKHIPVKTRPEVEALIAQELPDESDEEYSPTHDDVPSDEDQTLESCSDIESQPRTPGTPRNQTLTSSEQCIKDGPFKVPQELKTSTKRRLELEEEATIALRTRSKLSLSETPIEHIEQSFVPPDEPPATVVDDLWNKFLEECLDPAPSFRNEDDDETDPEYNVAADPDAQDEDEETLENSLIKISKKELTDLMSELMQLMPEDVDIQTDQNTEQVENCGKHFHPGETIGKLEPIPDEQTEITLEVSDTREFRRNSCVSIGKSEPISDEENWTLPNKEETHKVTTENRISEEVKNSNNNVKNSETLNSSRTPLTDCGENATTKSGDSNIVTINFQERTKTISHAYQEPVVPTILKNTLQKDLETHKIEIRFNPATDKLVIQTCTIRGRSTHCARAAAGRCIKAVMPTKVNVLYLRGRLASYLGLMACGLDQFWQYVVENPALFKLPSRSHECRRYGLTHVIDLMRRYMFPWLSNSTIQAHINHIRRLNDPLFFAKRDIIPVKHKLLSFNPNITLYEQPDHEMPLIWLRYIKSMSQKRFISSRVKIQGVEPQGVEVNIGKTIELPKKLPLPKDFTKMFKRNKHNKMITIPQKSCDDYNPIQIHINTNTTQNENAPTATSTAITSTATIPAAQKVTNLFNLVQTSVGAYLIPLTVVQSTTVVNSVQTPITTPNHDSTVVNNKIPDDEFINKPPKLSSTIHFSDDDISEPDEPCKSKIGNVRAFRMDCCKCCNIYRSYIKRQRKITEYFFHDDNQRSEVALCPCQHQRLHKTNVTNRLKLLVQNYRVCSYSIWRHLDEKILKLKSKDDDKKDKKLNDQSYDIMDSSENADCKHKSADYDSLKDIVFVTMFLMKILSGSATLKKLMSNHLTKFDPDADSPVYLFNKLSGALKGEDFQITKDFVRFLTPQQALKVNRFGTYLLVMIMPLLISRIEEDVTENEVKISLLSELSSLSNKVGEFSPCDMCEKLLKHTKKYRKLTELIFSLFPHRRKR</sequence>
<protein>
    <submittedName>
        <fullName evidence="5">Uncharacterized protein</fullName>
    </submittedName>
</protein>
<comment type="caution">
    <text evidence="5">The sequence shown here is derived from an EMBL/GenBank/DDBJ whole genome shotgun (WGS) entry which is preliminary data.</text>
</comment>
<dbReference type="AlphaFoldDB" id="A0A4C1Y1K5"/>
<keyword evidence="2" id="KW-0804">Transcription</keyword>
<evidence type="ECO:0000313" key="6">
    <source>
        <dbReference type="Proteomes" id="UP000299102"/>
    </source>
</evidence>